<dbReference type="Gene3D" id="3.40.50.300">
    <property type="entry name" value="P-loop containing nucleotide triphosphate hydrolases"/>
    <property type="match status" value="2"/>
</dbReference>
<dbReference type="SUPFAM" id="SSF52540">
    <property type="entry name" value="P-loop containing nucleoside triphosphate hydrolases"/>
    <property type="match status" value="1"/>
</dbReference>
<dbReference type="AlphaFoldDB" id="A0A1X9LRB7"/>
<keyword evidence="3" id="KW-1185">Reference proteome</keyword>
<name>A0A1X9LRB7_9MICO</name>
<reference evidence="2 3" key="1">
    <citation type="submission" date="2017-04" db="EMBL/GenBank/DDBJ databases">
        <authorList>
            <person name="Afonso C.L."/>
            <person name="Miller P.J."/>
            <person name="Scott M.A."/>
            <person name="Spackman E."/>
            <person name="Goraichik I."/>
            <person name="Dimitrov K.M."/>
            <person name="Suarez D.L."/>
            <person name="Swayne D.E."/>
        </authorList>
    </citation>
    <scope>NUCLEOTIDE SEQUENCE [LARGE SCALE GENOMIC DNA]</scope>
    <source>
        <strain evidence="3">XA(T)</strain>
        <plasmid evidence="3">Plasmid unnamed1</plasmid>
    </source>
</reference>
<dbReference type="InterPro" id="IPR027417">
    <property type="entry name" value="P-loop_NTPase"/>
</dbReference>
<feature type="compositionally biased region" description="Acidic residues" evidence="1">
    <location>
        <begin position="493"/>
        <end position="502"/>
    </location>
</feature>
<proteinExistence type="predicted"/>
<dbReference type="Proteomes" id="UP000192775">
    <property type="component" value="Plasmid unnamed1"/>
</dbReference>
<evidence type="ECO:0000256" key="1">
    <source>
        <dbReference type="SAM" id="MobiDB-lite"/>
    </source>
</evidence>
<keyword evidence="2" id="KW-0614">Plasmid</keyword>
<organism evidence="2 3">
    <name type="scientific">Cnuibacter physcomitrellae</name>
    <dbReference type="NCBI Taxonomy" id="1619308"/>
    <lineage>
        <taxon>Bacteria</taxon>
        <taxon>Bacillati</taxon>
        <taxon>Actinomycetota</taxon>
        <taxon>Actinomycetes</taxon>
        <taxon>Micrococcales</taxon>
        <taxon>Microbacteriaceae</taxon>
        <taxon>Cnuibacter</taxon>
    </lineage>
</organism>
<sequence>MGTAGVAFTAPEFRASTNQICGMWPFAAGSSVPMVGTPIGRHQFTGAPVCCDPVSWFRAGLIRNPSMFILGEPGLGKTSVIHRISTALYGFGTIPIVLGDIRPDYIGMIRAFGGQVITIGDGEHYLNILDPGDLPDAIQLLEDAARAANVAGDVQKAADLLQAAEGRLASYQAQRLSLVVMVVELSRRERLQTVERNIIAAALSHLDETVTGRVPVLADLLEVVQNPPQAVRTVSVDRGDDDRYRNKTEQLEEDLIALTQGVGLGAAFSKPTSEPMRRDRPVVFDLSAINEDDKALLAAAMLACWSVGMMTTKLNSVLADHGLAPRRHYFIVLDELHRALQAGSGVIDHLVLLTRLNRSRDSGQVMATHTMADLEAVPDEHDRERARELVAHSQIKVFGGLPPVEVKERLTRITEITGREADLIGSWSDPGVLDERTGEAIPPGRGKFLIKVGRRPGIPVDVVLTSVEADFNRINDRWKVASRLGDPTTSPDLQEDPDDDWE</sequence>
<dbReference type="EMBL" id="CP020716">
    <property type="protein sequence ID" value="ARJ07723.1"/>
    <property type="molecule type" value="Genomic_DNA"/>
</dbReference>
<gene>
    <name evidence="2" type="ORF">B5808_19960</name>
</gene>
<accession>A0A1X9LRB7</accession>
<protein>
    <recommendedName>
        <fullName evidence="4">ATP/GTP-binding protein</fullName>
    </recommendedName>
</protein>
<dbReference type="KEGG" id="cphy:B5808_19960"/>
<evidence type="ECO:0000313" key="3">
    <source>
        <dbReference type="Proteomes" id="UP000192775"/>
    </source>
</evidence>
<evidence type="ECO:0008006" key="4">
    <source>
        <dbReference type="Google" id="ProtNLM"/>
    </source>
</evidence>
<feature type="region of interest" description="Disordered" evidence="1">
    <location>
        <begin position="482"/>
        <end position="502"/>
    </location>
</feature>
<evidence type="ECO:0000313" key="2">
    <source>
        <dbReference type="EMBL" id="ARJ07723.1"/>
    </source>
</evidence>
<geneLocation type="plasmid" evidence="2">
    <name>unnamed1</name>
</geneLocation>